<evidence type="ECO:0000313" key="4">
    <source>
        <dbReference type="Proteomes" id="UP000256328"/>
    </source>
</evidence>
<proteinExistence type="predicted"/>
<name>A0A3D8T181_9HELO</name>
<sequence length="563" mass="64458">MMMSVANPVMYCGPEARIMVKPDPDMIMGPSRPVRRSTSRKKDSTIPRTEPAKAIVTSKGSTPSNTFVEMPKLEVKSETQDDQSGIRSEDDDPFDDFEYVDDNYEGVAEDEEGTEYFVCKEMKIPQVPKAEIFMRRLGDLYKLSKTKYMDLEPEYQREVVWDEHRASELIKSIFIGYFIPPLIFNLISKTEKDGCGKKVEKYYRVCVDGKQRMTSVVKFMDGLIGFYDSSHPPKKWFYSHPIINGVEKITNHNIMPEVMKKRFRESQFCCYEYDNLNLTTEETMFQLVQRGIALTPAERMKAMSTEWAQFTKRYEEDYCLVVNLSKQNRASGFRVVLTIFTMIQEVGAHAENTDSKKGMPTLQSSPQALSKVLDDKKPISEALKSEFKDVFDKFEALVKQCSTKLPSGAWKINRDSPFDPAPDFLREDAVNHVKTYSPLELLATGILIAKYMGERSDELLLGDIQEMRHFLREKHKDLRVNAQCWISTWDFLDHELLLRRGGPGGTPLPDLQRHTSKTPSTPRTDSENEGSVEGSSKRVRQDGAADGETNADLIPSRPKRSRR</sequence>
<evidence type="ECO:0000313" key="3">
    <source>
        <dbReference type="EMBL" id="RDW92323.1"/>
    </source>
</evidence>
<dbReference type="AlphaFoldDB" id="A0A3D8T181"/>
<feature type="compositionally biased region" description="Polar residues" evidence="1">
    <location>
        <begin position="58"/>
        <end position="67"/>
    </location>
</feature>
<reference evidence="3 4" key="1">
    <citation type="journal article" date="2018" name="IMA Fungus">
        <title>IMA Genome-F 9: Draft genome sequence of Annulohypoxylon stygium, Aspergillus mulundensis, Berkeleyomyces basicola (syn. Thielaviopsis basicola), Ceratocystis smalleyi, two Cercospora beticola strains, Coleophoma cylindrospora, Fusarium fracticaudum, Phialophora cf. hyalina, and Morchella septimelata.</title>
        <authorList>
            <person name="Wingfield B.D."/>
            <person name="Bills G.F."/>
            <person name="Dong Y."/>
            <person name="Huang W."/>
            <person name="Nel W.J."/>
            <person name="Swalarsk-Parry B.S."/>
            <person name="Vaghefi N."/>
            <person name="Wilken P.M."/>
            <person name="An Z."/>
            <person name="de Beer Z.W."/>
            <person name="De Vos L."/>
            <person name="Chen L."/>
            <person name="Duong T.A."/>
            <person name="Gao Y."/>
            <person name="Hammerbacher A."/>
            <person name="Kikkert J.R."/>
            <person name="Li Y."/>
            <person name="Li H."/>
            <person name="Li K."/>
            <person name="Li Q."/>
            <person name="Liu X."/>
            <person name="Ma X."/>
            <person name="Naidoo K."/>
            <person name="Pethybridge S.J."/>
            <person name="Sun J."/>
            <person name="Steenkamp E.T."/>
            <person name="van der Nest M.A."/>
            <person name="van Wyk S."/>
            <person name="Wingfield M.J."/>
            <person name="Xiong C."/>
            <person name="Yue Q."/>
            <person name="Zhang X."/>
        </authorList>
    </citation>
    <scope>NUCLEOTIDE SEQUENCE [LARGE SCALE GENOMIC DNA]</scope>
    <source>
        <strain evidence="3 4">BP5796</strain>
    </source>
</reference>
<feature type="region of interest" description="Disordered" evidence="1">
    <location>
        <begin position="503"/>
        <end position="563"/>
    </location>
</feature>
<accession>A0A3D8T181</accession>
<dbReference type="EMBL" id="PDLN01000002">
    <property type="protein sequence ID" value="RDW92323.1"/>
    <property type="molecule type" value="Genomic_DNA"/>
</dbReference>
<organism evidence="3 4">
    <name type="scientific">Coleophoma crateriformis</name>
    <dbReference type="NCBI Taxonomy" id="565419"/>
    <lineage>
        <taxon>Eukaryota</taxon>
        <taxon>Fungi</taxon>
        <taxon>Dikarya</taxon>
        <taxon>Ascomycota</taxon>
        <taxon>Pezizomycotina</taxon>
        <taxon>Leotiomycetes</taxon>
        <taxon>Helotiales</taxon>
        <taxon>Dermateaceae</taxon>
        <taxon>Coleophoma</taxon>
    </lineage>
</organism>
<evidence type="ECO:0000256" key="1">
    <source>
        <dbReference type="SAM" id="MobiDB-lite"/>
    </source>
</evidence>
<dbReference type="OrthoDB" id="5419821at2759"/>
<dbReference type="PANTHER" id="PTHR39639">
    <property type="entry name" value="CHROMOSOME 16, WHOLE GENOME SHOTGUN SEQUENCE"/>
    <property type="match status" value="1"/>
</dbReference>
<keyword evidence="4" id="KW-1185">Reference proteome</keyword>
<dbReference type="InterPro" id="IPR004919">
    <property type="entry name" value="GmrSD_N"/>
</dbReference>
<dbReference type="PANTHER" id="PTHR39639:SF1">
    <property type="entry name" value="DUF262 DOMAIN-CONTAINING PROTEIN"/>
    <property type="match status" value="1"/>
</dbReference>
<dbReference type="Proteomes" id="UP000256328">
    <property type="component" value="Unassembled WGS sequence"/>
</dbReference>
<evidence type="ECO:0000259" key="2">
    <source>
        <dbReference type="Pfam" id="PF03235"/>
    </source>
</evidence>
<protein>
    <recommendedName>
        <fullName evidence="2">GmrSD restriction endonucleases N-terminal domain-containing protein</fullName>
    </recommendedName>
</protein>
<feature type="domain" description="GmrSD restriction endonucleases N-terminal" evidence="2">
    <location>
        <begin position="138"/>
        <end position="275"/>
    </location>
</feature>
<dbReference type="Pfam" id="PF03235">
    <property type="entry name" value="GmrSD_N"/>
    <property type="match status" value="1"/>
</dbReference>
<gene>
    <name evidence="3" type="ORF">BP5796_01717</name>
</gene>
<comment type="caution">
    <text evidence="3">The sequence shown here is derived from an EMBL/GenBank/DDBJ whole genome shotgun (WGS) entry which is preliminary data.</text>
</comment>
<feature type="region of interest" description="Disordered" evidence="1">
    <location>
        <begin position="22"/>
        <end position="95"/>
    </location>
</feature>